<keyword evidence="5" id="KW-1185">Reference proteome</keyword>
<evidence type="ECO:0000313" key="4">
    <source>
        <dbReference type="EMBL" id="MQY25426.1"/>
    </source>
</evidence>
<evidence type="ECO:0008006" key="6">
    <source>
        <dbReference type="Google" id="ProtNLM"/>
    </source>
</evidence>
<protein>
    <recommendedName>
        <fullName evidence="6">Mce-associated membrane protein</fullName>
    </recommendedName>
</protein>
<dbReference type="PANTHER" id="PTHR37042">
    <property type="entry name" value="OUTER MEMBRANE PROTEIN RV1973"/>
    <property type="match status" value="1"/>
</dbReference>
<comment type="subcellular location">
    <subcellularLocation>
        <location evidence="1">Membrane</location>
    </subcellularLocation>
</comment>
<feature type="signal peptide" evidence="3">
    <location>
        <begin position="1"/>
        <end position="26"/>
    </location>
</feature>
<dbReference type="AlphaFoldDB" id="A0A7K0DHY9"/>
<proteinExistence type="predicted"/>
<evidence type="ECO:0000256" key="1">
    <source>
        <dbReference type="ARBA" id="ARBA00004370"/>
    </source>
</evidence>
<evidence type="ECO:0000256" key="3">
    <source>
        <dbReference type="SAM" id="SignalP"/>
    </source>
</evidence>
<gene>
    <name evidence="4" type="ORF">NRB56_09830</name>
</gene>
<accession>A0A7K0DHY9</accession>
<feature type="chain" id="PRO_5029786284" description="Mce-associated membrane protein" evidence="3">
    <location>
        <begin position="27"/>
        <end position="150"/>
    </location>
</feature>
<dbReference type="OrthoDB" id="4552093at2"/>
<dbReference type="GO" id="GO:0016020">
    <property type="term" value="C:membrane"/>
    <property type="evidence" value="ECO:0007669"/>
    <property type="project" value="UniProtKB-SubCell"/>
</dbReference>
<organism evidence="4 5">
    <name type="scientific">Nocardia aurantia</name>
    <dbReference type="NCBI Taxonomy" id="2585199"/>
    <lineage>
        <taxon>Bacteria</taxon>
        <taxon>Bacillati</taxon>
        <taxon>Actinomycetota</taxon>
        <taxon>Actinomycetes</taxon>
        <taxon>Mycobacteriales</taxon>
        <taxon>Nocardiaceae</taxon>
        <taxon>Nocardia</taxon>
    </lineage>
</organism>
<comment type="caution">
    <text evidence="4">The sequence shown here is derived from an EMBL/GenBank/DDBJ whole genome shotgun (WGS) entry which is preliminary data.</text>
</comment>
<sequence length="150" mass="16114">MHRAMLPAALLMAAAAGLVAPATAVADPDAARTAACDFGREVTNYDYTGIESYFQRVLDRTTGGFHDNFRDALPTLRTKLVGLHAHSDGTVVECAPAAPDGDRQSARLVVNQTVITDETGREPRSGVWAFALTLNRVGDDWLVSDLQNSE</sequence>
<evidence type="ECO:0000256" key="2">
    <source>
        <dbReference type="ARBA" id="ARBA00023136"/>
    </source>
</evidence>
<keyword evidence="3" id="KW-0732">Signal</keyword>
<reference evidence="4 5" key="1">
    <citation type="submission" date="2019-10" db="EMBL/GenBank/DDBJ databases">
        <title>Nocardia macrotermitis sp. nov. and Nocardia aurantia sp. nov., isolated from the gut of fungus growing-termite Macrotermes natalensis.</title>
        <authorList>
            <person name="Benndorf R."/>
            <person name="Schwitalla J."/>
            <person name="Martin K."/>
            <person name="De Beer W."/>
            <person name="Kaster A.-K."/>
            <person name="Vollmers J."/>
            <person name="Poulsen M."/>
            <person name="Beemelmanns C."/>
        </authorList>
    </citation>
    <scope>NUCLEOTIDE SEQUENCE [LARGE SCALE GENOMIC DNA]</scope>
    <source>
        <strain evidence="4 5">RB56</strain>
    </source>
</reference>
<dbReference type="PANTHER" id="PTHR37042:SF4">
    <property type="entry name" value="OUTER MEMBRANE PROTEIN RV1973"/>
    <property type="match status" value="1"/>
</dbReference>
<name>A0A7K0DHY9_9NOCA</name>
<evidence type="ECO:0000313" key="5">
    <source>
        <dbReference type="Proteomes" id="UP000431401"/>
    </source>
</evidence>
<dbReference type="EMBL" id="WEGI01000002">
    <property type="protein sequence ID" value="MQY25426.1"/>
    <property type="molecule type" value="Genomic_DNA"/>
</dbReference>
<dbReference type="RefSeq" id="WP_153339281.1">
    <property type="nucleotide sequence ID" value="NZ_WEGI01000002.1"/>
</dbReference>
<keyword evidence="2" id="KW-0472">Membrane</keyword>
<dbReference type="Proteomes" id="UP000431401">
    <property type="component" value="Unassembled WGS sequence"/>
</dbReference>